<keyword evidence="1 2" id="KW-0728">SH3 domain</keyword>
<evidence type="ECO:0000313" key="5">
    <source>
        <dbReference type="EMBL" id="KIY50189.1"/>
    </source>
</evidence>
<feature type="domain" description="SH3" evidence="4">
    <location>
        <begin position="1322"/>
        <end position="1379"/>
    </location>
</feature>
<dbReference type="OrthoDB" id="2503993at2759"/>
<keyword evidence="3" id="KW-0472">Membrane</keyword>
<dbReference type="Gene3D" id="2.120.10.80">
    <property type="entry name" value="Kelch-type beta propeller"/>
    <property type="match status" value="1"/>
</dbReference>
<dbReference type="SMART" id="SM00326">
    <property type="entry name" value="SH3"/>
    <property type="match status" value="1"/>
</dbReference>
<dbReference type="Gene3D" id="2.30.30.40">
    <property type="entry name" value="SH3 Domains"/>
    <property type="match status" value="1"/>
</dbReference>
<dbReference type="InterPro" id="IPR011043">
    <property type="entry name" value="Gal_Oxase/kelch_b-propeller"/>
</dbReference>
<gene>
    <name evidence="5" type="ORF">FISHEDRAFT_64862</name>
</gene>
<dbReference type="Pfam" id="PF20843">
    <property type="entry name" value="Rax2_3"/>
    <property type="match status" value="1"/>
</dbReference>
<dbReference type="SUPFAM" id="SSF50044">
    <property type="entry name" value="SH3-domain"/>
    <property type="match status" value="1"/>
</dbReference>
<keyword evidence="3" id="KW-1133">Transmembrane helix</keyword>
<evidence type="ECO:0000256" key="3">
    <source>
        <dbReference type="SAM" id="Phobius"/>
    </source>
</evidence>
<dbReference type="Pfam" id="PF20842">
    <property type="entry name" value="Rax2_2"/>
    <property type="match status" value="1"/>
</dbReference>
<evidence type="ECO:0000256" key="2">
    <source>
        <dbReference type="PROSITE-ProRule" id="PRU00192"/>
    </source>
</evidence>
<sequence length="1379" mass="142029">MGQVGLAGAFAGIGLFDNASAALDSSAATLLSRSDNGSLSTIASTNSGGRLSAGCAMNNVFYVGGSFSEIGGTTATNIAAYSSGAFSALGSGGPTGGDVDALYCDSANNKVWVGGSFTSPSTGVVVWDAGASSWSSPPFTGLSGADARVLSITSNSSQLSLFFAGSFITSFVGNGTTNNTNNPNVPYSSGATPYSSSLVPYPLSGAQVLGSPSSSESGFSNISAILCPSGTDGAGYTWFAADDNTAVITIRQSSVMTARGLRLGNTFIDDRGTTEFSVTTLPDNTVQTLTYLDPDTSTNTTCSDPCPLSTDSSVLYQDFLFDSEVSITGVQITLSDWEGDGAGLHLLQILSAGAFVSAVASENGKSCYAPAASNTTYTGNWSAKVADTDVSGTTQTVLVSDVASGTSPADGPSFTWEPYVSASGEYDVYLIVPGCTNFQDCDERTSVTVTVFPGDNLDPWVTTVSQTNEDDVWRLVYSGPIYPTEPDFVTTVTMTLADNSTGSGTLELVAASVELILTYASTSNSSSSSNSTLTSSSVSSFGFLEWPISSDATYDAMNRLPNKTETNTDVIGFALFTGAGGNSSLTSSSKTEIATVAHHSSGSIFVGGNFTLSGDIASGASNVLEYNDGTVSRLADYGLNGVVTALVISADQLFVGGSFNDTASGSTSGKLRNIAVYDVESSSWSTVGSGVDGAVTSLGLTDDGQLIVAGNFTTLLSSADSDQGTAVPGLAVWNVNNSTWASGQGFVVGAMTLVANGTSSSSQFVAGSVDALEDLSASGFVMLTNGDNGPDFTSVNVQLSGDVSSSTTSSSSSKRSLNERPPWLPHFSLPSFFRRSSTSISALPATVNTTAPVVLAGAFWTNSSSSSQVVILGGNFSTSAGYLAVAIYDPDSEAVTGLQGNQINGTVYSLLVDGDKLYIGGEFTIEGTTANGFAIYNLASQAYEISGIQAPEAASGSSVIVRSITKTSAVANSIFIAGTFSQLGSLSCEAICLLDTSSNQWTALGGGIQGEIATVDYAGSSDGILVACGSIALSAGTSANVVQFTFSNNSWTAIGDGSDLPGPVTALAVNNGNESSIFAAGRSSDNSTAFLSYWNGVQWSSIGSSLNDSSSVAQLVMVPLQSDHNANSIVQSDRLLMISGSLSVGSYGNASSALFDGQTFTPYIVSSTSTGTSGTIAGLFNSLSTFSFSQHKYLATGIVILISIAISAGVVFLLALIGIIWTLFSRRDDRIDKLQDDDDDSVQHRPSSLLEHVNAATRTTILGNPFVRHSQDGDADEKMMMTAETPVSPTAQETDPFAPDESNYVRAETPSDAIHGTLLGGEASRPAHVRYSFDGHGEGELPLLAGDEVEVLDDRDAAWWYARDIRTGREGVVPAAYLY</sequence>
<dbReference type="Pfam" id="PF00018">
    <property type="entry name" value="SH3_1"/>
    <property type="match status" value="1"/>
</dbReference>
<evidence type="ECO:0000313" key="6">
    <source>
        <dbReference type="Proteomes" id="UP000054144"/>
    </source>
</evidence>
<dbReference type="GO" id="GO:1902929">
    <property type="term" value="C:plasma membrane of growing cell tip"/>
    <property type="evidence" value="ECO:0007669"/>
    <property type="project" value="TreeGrafter"/>
</dbReference>
<accession>A0A0D7AGA5</accession>
<organism evidence="5 6">
    <name type="scientific">Fistulina hepatica ATCC 64428</name>
    <dbReference type="NCBI Taxonomy" id="1128425"/>
    <lineage>
        <taxon>Eukaryota</taxon>
        <taxon>Fungi</taxon>
        <taxon>Dikarya</taxon>
        <taxon>Basidiomycota</taxon>
        <taxon>Agaricomycotina</taxon>
        <taxon>Agaricomycetes</taxon>
        <taxon>Agaricomycetidae</taxon>
        <taxon>Agaricales</taxon>
        <taxon>Fistulinaceae</taxon>
        <taxon>Fistulina</taxon>
    </lineage>
</organism>
<name>A0A0D7AGA5_9AGAR</name>
<reference evidence="5 6" key="1">
    <citation type="journal article" date="2015" name="Fungal Genet. Biol.">
        <title>Evolution of novel wood decay mechanisms in Agaricales revealed by the genome sequences of Fistulina hepatica and Cylindrobasidium torrendii.</title>
        <authorList>
            <person name="Floudas D."/>
            <person name="Held B.W."/>
            <person name="Riley R."/>
            <person name="Nagy L.G."/>
            <person name="Koehler G."/>
            <person name="Ransdell A.S."/>
            <person name="Younus H."/>
            <person name="Chow J."/>
            <person name="Chiniquy J."/>
            <person name="Lipzen A."/>
            <person name="Tritt A."/>
            <person name="Sun H."/>
            <person name="Haridas S."/>
            <person name="LaButti K."/>
            <person name="Ohm R.A."/>
            <person name="Kues U."/>
            <person name="Blanchette R.A."/>
            <person name="Grigoriev I.V."/>
            <person name="Minto R.E."/>
            <person name="Hibbett D.S."/>
        </authorList>
    </citation>
    <scope>NUCLEOTIDE SEQUENCE [LARGE SCALE GENOMIC DNA]</scope>
    <source>
        <strain evidence="5 6">ATCC 64428</strain>
    </source>
</reference>
<feature type="transmembrane region" description="Helical" evidence="3">
    <location>
        <begin position="1193"/>
        <end position="1224"/>
    </location>
</feature>
<dbReference type="Pfam" id="PF12768">
    <property type="entry name" value="Rax2"/>
    <property type="match status" value="2"/>
</dbReference>
<dbReference type="InterPro" id="IPR015915">
    <property type="entry name" value="Kelch-typ_b-propeller"/>
</dbReference>
<dbReference type="InterPro" id="IPR024982">
    <property type="entry name" value="Rax2-like_C"/>
</dbReference>
<keyword evidence="6" id="KW-1185">Reference proteome</keyword>
<dbReference type="InterPro" id="IPR036028">
    <property type="entry name" value="SH3-like_dom_sf"/>
</dbReference>
<evidence type="ECO:0000259" key="4">
    <source>
        <dbReference type="PROSITE" id="PS50002"/>
    </source>
</evidence>
<proteinExistence type="predicted"/>
<dbReference type="Proteomes" id="UP000054144">
    <property type="component" value="Unassembled WGS sequence"/>
</dbReference>
<protein>
    <recommendedName>
        <fullName evidence="4">SH3 domain-containing protein</fullName>
    </recommendedName>
</protein>
<dbReference type="EMBL" id="KN881676">
    <property type="protein sequence ID" value="KIY50189.1"/>
    <property type="molecule type" value="Genomic_DNA"/>
</dbReference>
<dbReference type="InterPro" id="IPR048265">
    <property type="entry name" value="Rax2-like_third"/>
</dbReference>
<dbReference type="PANTHER" id="PTHR31778">
    <property type="entry name" value="BUD SITE SELECTION PROTEIN RAX2"/>
    <property type="match status" value="1"/>
</dbReference>
<evidence type="ECO:0000256" key="1">
    <source>
        <dbReference type="ARBA" id="ARBA00022443"/>
    </source>
</evidence>
<dbReference type="InterPro" id="IPR048266">
    <property type="entry name" value="Rax2-like_second"/>
</dbReference>
<dbReference type="PANTHER" id="PTHR31778:SF2">
    <property type="entry name" value="BUD SITE SELECTION PROTEIN RAX2"/>
    <property type="match status" value="1"/>
</dbReference>
<dbReference type="SUPFAM" id="SSF117281">
    <property type="entry name" value="Kelch motif"/>
    <property type="match status" value="1"/>
</dbReference>
<dbReference type="SUPFAM" id="SSF50965">
    <property type="entry name" value="Galactose oxidase, central domain"/>
    <property type="match status" value="1"/>
</dbReference>
<dbReference type="InterPro" id="IPR001452">
    <property type="entry name" value="SH3_domain"/>
</dbReference>
<keyword evidence="3" id="KW-0812">Transmembrane</keyword>
<dbReference type="PROSITE" id="PS50002">
    <property type="entry name" value="SH3"/>
    <property type="match status" value="1"/>
</dbReference>